<dbReference type="Pfam" id="PF00188">
    <property type="entry name" value="CAP"/>
    <property type="match status" value="1"/>
</dbReference>
<name>A0A8J2J0C4_9HEXA</name>
<evidence type="ECO:0000313" key="2">
    <source>
        <dbReference type="EMBL" id="CAG7637972.1"/>
    </source>
</evidence>
<dbReference type="AlphaFoldDB" id="A0A8J2J0C4"/>
<dbReference type="InterPro" id="IPR014044">
    <property type="entry name" value="CAP_dom"/>
</dbReference>
<keyword evidence="3" id="KW-1185">Reference proteome</keyword>
<evidence type="ECO:0000259" key="1">
    <source>
        <dbReference type="SMART" id="SM00198"/>
    </source>
</evidence>
<accession>A0A8J2J0C4</accession>
<gene>
    <name evidence="2" type="ORF">AFUS01_LOCUS313</name>
</gene>
<feature type="domain" description="SCP" evidence="1">
    <location>
        <begin position="41"/>
        <end position="176"/>
    </location>
</feature>
<dbReference type="Proteomes" id="UP000708208">
    <property type="component" value="Unassembled WGS sequence"/>
</dbReference>
<dbReference type="PANTHER" id="PTHR10334">
    <property type="entry name" value="CYSTEINE-RICH SECRETORY PROTEIN-RELATED"/>
    <property type="match status" value="1"/>
</dbReference>
<dbReference type="SMART" id="SM00198">
    <property type="entry name" value="SCP"/>
    <property type="match status" value="1"/>
</dbReference>
<reference evidence="2" key="1">
    <citation type="submission" date="2021-06" db="EMBL/GenBank/DDBJ databases">
        <authorList>
            <person name="Hodson N. C."/>
            <person name="Mongue J. A."/>
            <person name="Jaron S. K."/>
        </authorList>
    </citation>
    <scope>NUCLEOTIDE SEQUENCE</scope>
</reference>
<dbReference type="InterPro" id="IPR034113">
    <property type="entry name" value="SCP_GAPR1-like"/>
</dbReference>
<dbReference type="InterPro" id="IPR001283">
    <property type="entry name" value="CRISP-related"/>
</dbReference>
<proteinExistence type="predicted"/>
<dbReference type="CDD" id="cd05382">
    <property type="entry name" value="CAP_GAPR1-like"/>
    <property type="match status" value="1"/>
</dbReference>
<comment type="caution">
    <text evidence="2">The sequence shown here is derived from an EMBL/GenBank/DDBJ whole genome shotgun (WGS) entry which is preliminary data.</text>
</comment>
<feature type="non-terminal residue" evidence="2">
    <location>
        <position position="1"/>
    </location>
</feature>
<evidence type="ECO:0000313" key="3">
    <source>
        <dbReference type="Proteomes" id="UP000708208"/>
    </source>
</evidence>
<sequence>RGWLVEGLHIETTLAVERKMATIRILFIITTLIGLHHCFTDFEQVGLDIHNKHRAHHRVPLMTLANDLNKQAAGCAKYYMDHDTIDHSCKKPYGVGQNLYYSRGRDKGLARSVGLACEAWYNEIVRYNFKDPDSNKASHATQLIWKASTELGIGVLERDARCIVVALYRPWGNTVNAGYFERNIIEPTEDSAEQCSLYLSLFLCEVLILTLPQCLWY</sequence>
<protein>
    <recommendedName>
        <fullName evidence="1">SCP domain-containing protein</fullName>
    </recommendedName>
</protein>
<dbReference type="OrthoDB" id="337038at2759"/>
<dbReference type="EMBL" id="CAJVCH010001311">
    <property type="protein sequence ID" value="CAG7637972.1"/>
    <property type="molecule type" value="Genomic_DNA"/>
</dbReference>
<organism evidence="2 3">
    <name type="scientific">Allacma fusca</name>
    <dbReference type="NCBI Taxonomy" id="39272"/>
    <lineage>
        <taxon>Eukaryota</taxon>
        <taxon>Metazoa</taxon>
        <taxon>Ecdysozoa</taxon>
        <taxon>Arthropoda</taxon>
        <taxon>Hexapoda</taxon>
        <taxon>Collembola</taxon>
        <taxon>Symphypleona</taxon>
        <taxon>Sminthuridae</taxon>
        <taxon>Allacma</taxon>
    </lineage>
</organism>